<evidence type="ECO:0000259" key="3">
    <source>
        <dbReference type="PROSITE" id="PS51819"/>
    </source>
</evidence>
<organism evidence="4">
    <name type="scientific">Desulfobacca acetoxidans</name>
    <dbReference type="NCBI Taxonomy" id="60893"/>
    <lineage>
        <taxon>Bacteria</taxon>
        <taxon>Pseudomonadati</taxon>
        <taxon>Thermodesulfobacteriota</taxon>
        <taxon>Desulfobaccia</taxon>
        <taxon>Desulfobaccales</taxon>
        <taxon>Desulfobaccaceae</taxon>
        <taxon>Desulfobacca</taxon>
    </lineage>
</organism>
<dbReference type="CDD" id="cd07249">
    <property type="entry name" value="MMCE"/>
    <property type="match status" value="1"/>
</dbReference>
<dbReference type="InterPro" id="IPR017515">
    <property type="entry name" value="MeMalonyl-CoA_epimerase"/>
</dbReference>
<dbReference type="GO" id="GO:0046491">
    <property type="term" value="P:L-methylmalonyl-CoA metabolic process"/>
    <property type="evidence" value="ECO:0007669"/>
    <property type="project" value="TreeGrafter"/>
</dbReference>
<dbReference type="SUPFAM" id="SSF54593">
    <property type="entry name" value="Glyoxalase/Bleomycin resistance protein/Dihydroxybiphenyl dioxygenase"/>
    <property type="match status" value="1"/>
</dbReference>
<keyword evidence="4" id="KW-0413">Isomerase</keyword>
<sequence>MKIKRIAHLGIAVKDLDPPKKLYSEQLNLEFKGDEVVAPQKVKVSFFKVGESNLELLLPTASDSPVAKFLENKGEGFHHLALEVEDIDAAVAELKAAGVKLIDETPREGAHGTRVAFIHPKATFGLMVELVQYPEGGH</sequence>
<dbReference type="EC" id="5.1.99.1" evidence="4"/>
<dbReference type="PANTHER" id="PTHR43048:SF3">
    <property type="entry name" value="METHYLMALONYL-COA EPIMERASE, MITOCHONDRIAL"/>
    <property type="match status" value="1"/>
</dbReference>
<dbReference type="AlphaFoldDB" id="A0A7V4LC82"/>
<dbReference type="InterPro" id="IPR037523">
    <property type="entry name" value="VOC_core"/>
</dbReference>
<keyword evidence="2" id="KW-0479">Metal-binding</keyword>
<dbReference type="InterPro" id="IPR029068">
    <property type="entry name" value="Glyas_Bleomycin-R_OHBP_Dase"/>
</dbReference>
<proteinExistence type="inferred from homology"/>
<protein>
    <submittedName>
        <fullName evidence="4">Methylmalonyl-CoA epimerase</fullName>
        <ecNumber evidence="4">5.1.99.1</ecNumber>
    </submittedName>
</protein>
<dbReference type="GO" id="GO:0004493">
    <property type="term" value="F:methylmalonyl-CoA epimerase activity"/>
    <property type="evidence" value="ECO:0007669"/>
    <property type="project" value="UniProtKB-EC"/>
</dbReference>
<dbReference type="PANTHER" id="PTHR43048">
    <property type="entry name" value="METHYLMALONYL-COA EPIMERASE"/>
    <property type="match status" value="1"/>
</dbReference>
<dbReference type="Pfam" id="PF13669">
    <property type="entry name" value="Glyoxalase_4"/>
    <property type="match status" value="1"/>
</dbReference>
<gene>
    <name evidence="4" type="primary">mce</name>
    <name evidence="4" type="ORF">ENT08_00710</name>
</gene>
<comment type="caution">
    <text evidence="4">The sequence shown here is derived from an EMBL/GenBank/DDBJ whole genome shotgun (WGS) entry which is preliminary data.</text>
</comment>
<evidence type="ECO:0000256" key="1">
    <source>
        <dbReference type="ARBA" id="ARBA00009308"/>
    </source>
</evidence>
<dbReference type="EMBL" id="DSXI01000043">
    <property type="protein sequence ID" value="HGS04262.1"/>
    <property type="molecule type" value="Genomic_DNA"/>
</dbReference>
<reference evidence="4" key="1">
    <citation type="journal article" date="2020" name="mSystems">
        <title>Genome- and Community-Level Interaction Insights into Carbon Utilization and Element Cycling Functions of Hydrothermarchaeota in Hydrothermal Sediment.</title>
        <authorList>
            <person name="Zhou Z."/>
            <person name="Liu Y."/>
            <person name="Xu W."/>
            <person name="Pan J."/>
            <person name="Luo Z.H."/>
            <person name="Li M."/>
        </authorList>
    </citation>
    <scope>NUCLEOTIDE SEQUENCE [LARGE SCALE GENOMIC DNA]</scope>
    <source>
        <strain evidence="4">SpSt-548</strain>
    </source>
</reference>
<feature type="domain" description="VOC" evidence="3">
    <location>
        <begin position="5"/>
        <end position="133"/>
    </location>
</feature>
<dbReference type="GO" id="GO:0046872">
    <property type="term" value="F:metal ion binding"/>
    <property type="evidence" value="ECO:0007669"/>
    <property type="project" value="UniProtKB-KW"/>
</dbReference>
<name>A0A7V4LC82_9BACT</name>
<dbReference type="PROSITE" id="PS51819">
    <property type="entry name" value="VOC"/>
    <property type="match status" value="1"/>
</dbReference>
<evidence type="ECO:0000256" key="2">
    <source>
        <dbReference type="ARBA" id="ARBA00022723"/>
    </source>
</evidence>
<evidence type="ECO:0000313" key="4">
    <source>
        <dbReference type="EMBL" id="HGS04262.1"/>
    </source>
</evidence>
<dbReference type="Gene3D" id="3.10.180.10">
    <property type="entry name" value="2,3-Dihydroxybiphenyl 1,2-Dioxygenase, domain 1"/>
    <property type="match status" value="1"/>
</dbReference>
<dbReference type="NCBIfam" id="TIGR03081">
    <property type="entry name" value="metmalonyl_epim"/>
    <property type="match status" value="1"/>
</dbReference>
<dbReference type="InterPro" id="IPR051785">
    <property type="entry name" value="MMCE/EMCE_epimerase"/>
</dbReference>
<comment type="similarity">
    <text evidence="1">Belongs to the methylmalonyl-CoA epimerase family.</text>
</comment>
<accession>A0A7V4LC82</accession>